<reference evidence="3" key="3">
    <citation type="submission" date="2015-02" db="UniProtKB">
        <authorList>
            <consortium name="EnsemblProtists"/>
        </authorList>
    </citation>
    <scope>IDENTIFICATION</scope>
    <source>
        <strain evidence="3">DAOM BR144</strain>
    </source>
</reference>
<reference evidence="4" key="1">
    <citation type="journal article" date="2010" name="Genome Biol.">
        <title>Genome sequence of the necrotrophic plant pathogen Pythium ultimum reveals original pathogenicity mechanisms and effector repertoire.</title>
        <authorList>
            <person name="Levesque C.A."/>
            <person name="Brouwer H."/>
            <person name="Cano L."/>
            <person name="Hamilton J.P."/>
            <person name="Holt C."/>
            <person name="Huitema E."/>
            <person name="Raffaele S."/>
            <person name="Robideau G.P."/>
            <person name="Thines M."/>
            <person name="Win J."/>
            <person name="Zerillo M.M."/>
            <person name="Beakes G.W."/>
            <person name="Boore J.L."/>
            <person name="Busam D."/>
            <person name="Dumas B."/>
            <person name="Ferriera S."/>
            <person name="Fuerstenberg S.I."/>
            <person name="Gachon C.M."/>
            <person name="Gaulin E."/>
            <person name="Govers F."/>
            <person name="Grenville-Briggs L."/>
            <person name="Horner N."/>
            <person name="Hostetler J."/>
            <person name="Jiang R.H."/>
            <person name="Johnson J."/>
            <person name="Krajaejun T."/>
            <person name="Lin H."/>
            <person name="Meijer H.J."/>
            <person name="Moore B."/>
            <person name="Morris P."/>
            <person name="Phuntmart V."/>
            <person name="Puiu D."/>
            <person name="Shetty J."/>
            <person name="Stajich J.E."/>
            <person name="Tripathy S."/>
            <person name="Wawra S."/>
            <person name="van West P."/>
            <person name="Whitty B.R."/>
            <person name="Coutinho P.M."/>
            <person name="Henrissat B."/>
            <person name="Martin F."/>
            <person name="Thomas P.D."/>
            <person name="Tyler B.M."/>
            <person name="De Vries R.P."/>
            <person name="Kamoun S."/>
            <person name="Yandell M."/>
            <person name="Tisserat N."/>
            <person name="Buell C.R."/>
        </authorList>
    </citation>
    <scope>NUCLEOTIDE SEQUENCE</scope>
    <source>
        <strain evidence="4">DAOM:BR144</strain>
    </source>
</reference>
<dbReference type="HOGENOM" id="CLU_023714_0_0_1"/>
<feature type="transmembrane region" description="Helical" evidence="2">
    <location>
        <begin position="12"/>
        <end position="32"/>
    </location>
</feature>
<keyword evidence="4" id="KW-1185">Reference proteome</keyword>
<keyword evidence="2" id="KW-0812">Transmembrane</keyword>
<feature type="transmembrane region" description="Helical" evidence="2">
    <location>
        <begin position="391"/>
        <end position="413"/>
    </location>
</feature>
<protein>
    <submittedName>
        <fullName evidence="3">Uncharacterized protein</fullName>
    </submittedName>
</protein>
<feature type="transmembrane region" description="Helical" evidence="2">
    <location>
        <begin position="292"/>
        <end position="311"/>
    </location>
</feature>
<evidence type="ECO:0000256" key="1">
    <source>
        <dbReference type="SAM" id="MobiDB-lite"/>
    </source>
</evidence>
<accession>K3WRC7</accession>
<dbReference type="eggNOG" id="ENOG502RWB2">
    <property type="taxonomic scope" value="Eukaryota"/>
</dbReference>
<feature type="transmembrane region" description="Helical" evidence="2">
    <location>
        <begin position="503"/>
        <end position="529"/>
    </location>
</feature>
<reference evidence="4" key="2">
    <citation type="submission" date="2010-04" db="EMBL/GenBank/DDBJ databases">
        <authorList>
            <person name="Buell R."/>
            <person name="Hamilton J."/>
            <person name="Hostetler J."/>
        </authorList>
    </citation>
    <scope>NUCLEOTIDE SEQUENCE [LARGE SCALE GENOMIC DNA]</scope>
    <source>
        <strain evidence="4">DAOM:BR144</strain>
    </source>
</reference>
<evidence type="ECO:0000256" key="2">
    <source>
        <dbReference type="SAM" id="Phobius"/>
    </source>
</evidence>
<dbReference type="AlphaFoldDB" id="K3WRC7"/>
<evidence type="ECO:0000313" key="4">
    <source>
        <dbReference type="Proteomes" id="UP000019132"/>
    </source>
</evidence>
<organism evidence="3 4">
    <name type="scientific">Globisporangium ultimum (strain ATCC 200006 / CBS 805.95 / DAOM BR144)</name>
    <name type="common">Pythium ultimum</name>
    <dbReference type="NCBI Taxonomy" id="431595"/>
    <lineage>
        <taxon>Eukaryota</taxon>
        <taxon>Sar</taxon>
        <taxon>Stramenopiles</taxon>
        <taxon>Oomycota</taxon>
        <taxon>Peronosporomycetes</taxon>
        <taxon>Pythiales</taxon>
        <taxon>Pythiaceae</taxon>
        <taxon>Globisporangium</taxon>
    </lineage>
</organism>
<keyword evidence="2" id="KW-0472">Membrane</keyword>
<feature type="transmembrane region" description="Helical" evidence="2">
    <location>
        <begin position="356"/>
        <end position="379"/>
    </location>
</feature>
<keyword evidence="2" id="KW-1133">Transmembrane helix</keyword>
<dbReference type="Proteomes" id="UP000019132">
    <property type="component" value="Unassembled WGS sequence"/>
</dbReference>
<sequence>MVQFSIRVHLPLLLNLVILLVFIALAIQDIVYKTQYIGPDQTFSFRTATFGVLRDAPMAVSESAHESDEVLLSSWPHFLSTCSNLTAFDSGGNFVVIALGTACTLGQGAVKATTPYFIMASAVRLDSIVWTCCKLLFPSQQPSICQDHITTEFLGRYMLPDITVSISDLAQEGSDAEAELIEFLDMVSRSYPLHKMVCVEGFIWPNQTLGNYVTSIYGCASPNLFRSEFIGISNPKVSDMLRQRMWLSADTFETFGLRFGTRQNAKSVYTVETSGNGSVQAIAHVSTNFSCFGPLFAVMITMDGFLLAMYIHKGFKAIKWMFGPHYRTIIKEQSEWRRRQYDLDDVVDCSLYNSPLIVVIIIVDQMLSWLIILPNIIIWNWSLLLSSQIRAYLSSLRVVVLVIASCSLVWSGVVKANEEFAYFVSSRTFVSPFEIMIIGAIVANLKLSQISVVCDKKWAVEHQRVNDYLSFPGYIVHGNMYEGALDFRHGTPNDILMIVYHPLLEILCFSLLFIAAYVAVKGGLLYLYFYRKHAKPCDTEGNGLHGLEHGEYHRLPIEVLLDQPIRAKCLMRNNLSMEILINRQRLIRPSCYLDHGLLPRDGNGEKHNDLARIKQMPRVSESDTTKLRTRSAARKER</sequence>
<dbReference type="InParanoid" id="K3WRC7"/>
<dbReference type="VEuPathDB" id="FungiDB:PYU1_G007505"/>
<name>K3WRC7_GLOUD</name>
<feature type="compositionally biased region" description="Basic residues" evidence="1">
    <location>
        <begin position="627"/>
        <end position="637"/>
    </location>
</feature>
<dbReference type="EnsemblProtists" id="PYU1_T007521">
    <property type="protein sequence ID" value="PYU1_T007521"/>
    <property type="gene ID" value="PYU1_G007505"/>
</dbReference>
<feature type="transmembrane region" description="Helical" evidence="2">
    <location>
        <begin position="420"/>
        <end position="443"/>
    </location>
</feature>
<proteinExistence type="predicted"/>
<feature type="region of interest" description="Disordered" evidence="1">
    <location>
        <begin position="614"/>
        <end position="637"/>
    </location>
</feature>
<dbReference type="EMBL" id="GL376585">
    <property type="status" value="NOT_ANNOTATED_CDS"/>
    <property type="molecule type" value="Genomic_DNA"/>
</dbReference>
<evidence type="ECO:0000313" key="3">
    <source>
        <dbReference type="EnsemblProtists" id="PYU1_T007521"/>
    </source>
</evidence>